<dbReference type="Proteomes" id="UP000259465">
    <property type="component" value="Chromosome"/>
</dbReference>
<dbReference type="AlphaFoldDB" id="A0AAD0W9T6"/>
<gene>
    <name evidence="2" type="ORF">D1345_16845</name>
</gene>
<dbReference type="Pfam" id="PF26078">
    <property type="entry name" value="Baseplate_J_M"/>
    <property type="match status" value="1"/>
</dbReference>
<sequence length="304" mass="32421">MIDLTQLPPPDVIEALDFETLFQNRKARLLAAAPADLRAGLAAALQLDSEPLTMLLQEFAYSELLQRQRINEAALASLLAYAAGADLDNRAADYGVQRLLLRPADPDTVPPTPAEWEEDPALRRRCQMALEGLSVAGPAGAYKFHALSASGQVLDASVEGPNSPLPTPPEPGTVRVFVMDRRGDGVPDAALQATVAEALNDEAVRPICDRVEVRPAEPLAFAVEAAIEWEPGGKSISGGLDGARLRLASLLESRRRLGAAIARSAIDAALHVAGVRRVLLTAPAADVLCSLRQFPKAEEITLHD</sequence>
<evidence type="ECO:0000313" key="3">
    <source>
        <dbReference type="Proteomes" id="UP000259465"/>
    </source>
</evidence>
<proteinExistence type="predicted"/>
<dbReference type="EMBL" id="CP031968">
    <property type="protein sequence ID" value="AXT47742.1"/>
    <property type="molecule type" value="Genomic_DNA"/>
</dbReference>
<dbReference type="RefSeq" id="WP_118268210.1">
    <property type="nucleotide sequence ID" value="NZ_CP031968.1"/>
</dbReference>
<dbReference type="KEGG" id="crz:D1345_16845"/>
<evidence type="ECO:0000259" key="1">
    <source>
        <dbReference type="Pfam" id="PF26078"/>
    </source>
</evidence>
<evidence type="ECO:0000313" key="2">
    <source>
        <dbReference type="EMBL" id="AXT47742.1"/>
    </source>
</evidence>
<dbReference type="PANTHER" id="PTHR35862">
    <property type="entry name" value="FELS-2 PROPHAGE PROTEIN"/>
    <property type="match status" value="1"/>
</dbReference>
<reference evidence="2 3" key="1">
    <citation type="submission" date="2018-08" db="EMBL/GenBank/DDBJ databases">
        <title>Complete genome sequence of JP2-74.</title>
        <authorList>
            <person name="Wu L."/>
        </authorList>
    </citation>
    <scope>NUCLEOTIDE SEQUENCE [LARGE SCALE GENOMIC DNA]</scope>
    <source>
        <strain evidence="2 3">JP2-74</strain>
    </source>
</reference>
<keyword evidence="3" id="KW-1185">Reference proteome</keyword>
<dbReference type="InterPro" id="IPR052726">
    <property type="entry name" value="Phage_Baseplate_Hub"/>
</dbReference>
<accession>A0AAD0W9T6</accession>
<dbReference type="InterPro" id="IPR058531">
    <property type="entry name" value="Baseplate_J_M"/>
</dbReference>
<protein>
    <submittedName>
        <fullName evidence="2">Baseplate assembly protein</fullName>
    </submittedName>
</protein>
<name>A0AAD0W9T6_9NEIS</name>
<dbReference type="InterPro" id="IPR014507">
    <property type="entry name" value="Baseplate_assembly_J_pred"/>
</dbReference>
<dbReference type="PIRSF" id="PIRSF020481">
    <property type="entry name" value="BAP"/>
    <property type="match status" value="1"/>
</dbReference>
<feature type="domain" description="Baseplate J-like central" evidence="1">
    <location>
        <begin position="135"/>
        <end position="214"/>
    </location>
</feature>
<dbReference type="PANTHER" id="PTHR35862:SF1">
    <property type="entry name" value="FELS-2 PROPHAGE PROTEIN"/>
    <property type="match status" value="1"/>
</dbReference>
<organism evidence="2 3">
    <name type="scientific">Chromobacterium rhizoryzae</name>
    <dbReference type="NCBI Taxonomy" id="1778675"/>
    <lineage>
        <taxon>Bacteria</taxon>
        <taxon>Pseudomonadati</taxon>
        <taxon>Pseudomonadota</taxon>
        <taxon>Betaproteobacteria</taxon>
        <taxon>Neisseriales</taxon>
        <taxon>Chromobacteriaceae</taxon>
        <taxon>Chromobacterium</taxon>
    </lineage>
</organism>